<name>A0A1X0DGK1_9MYCO</name>
<accession>A0A1X0DGK1</accession>
<dbReference type="AlphaFoldDB" id="A0A1X0DGK1"/>
<proteinExistence type="predicted"/>
<gene>
    <name evidence="1" type="ORF">BST26_08070</name>
</gene>
<dbReference type="EMBL" id="MVHS01000013">
    <property type="protein sequence ID" value="ORA71521.1"/>
    <property type="molecule type" value="Genomic_DNA"/>
</dbReference>
<sequence length="179" mass="18748">MAQPVDLLHHPVVTAAIGTGAYAWDGASLAYRLATRVPVFGSQLESSTNALSRRGEDAVASGISSIRPLATAIAIQVVQQTLAEMDLTKMVRDQVDINALVNTINIDAIIDRIDLIGLANSVIDGVDLPKIIRDSTMSVTTGAIGNVRATGERADAMVSGIVNRVLGRSDSSEPAEVAD</sequence>
<evidence type="ECO:0000313" key="1">
    <source>
        <dbReference type="EMBL" id="ORA71521.1"/>
    </source>
</evidence>
<comment type="caution">
    <text evidence="1">The sequence shown here is derived from an EMBL/GenBank/DDBJ whole genome shotgun (WGS) entry which is preliminary data.</text>
</comment>
<protein>
    <submittedName>
        <fullName evidence="1">Uncharacterized protein</fullName>
    </submittedName>
</protein>
<reference evidence="1 2" key="1">
    <citation type="submission" date="2016-12" db="EMBL/GenBank/DDBJ databases">
        <title>The new phylogeny of genus Mycobacterium.</title>
        <authorList>
            <person name="Tortoli E."/>
            <person name="Trovato A."/>
            <person name="Cirillo D.M."/>
        </authorList>
    </citation>
    <scope>NUCLEOTIDE SEQUENCE [LARGE SCALE GENOMIC DNA]</scope>
    <source>
        <strain evidence="1 2">DSM 45130</strain>
    </source>
</reference>
<keyword evidence="2" id="KW-1185">Reference proteome</keyword>
<evidence type="ECO:0000313" key="2">
    <source>
        <dbReference type="Proteomes" id="UP000192801"/>
    </source>
</evidence>
<dbReference type="Proteomes" id="UP000192801">
    <property type="component" value="Unassembled WGS sequence"/>
</dbReference>
<organism evidence="1 2">
    <name type="scientific">Mycolicibacterium insubricum</name>
    <dbReference type="NCBI Taxonomy" id="444597"/>
    <lineage>
        <taxon>Bacteria</taxon>
        <taxon>Bacillati</taxon>
        <taxon>Actinomycetota</taxon>
        <taxon>Actinomycetes</taxon>
        <taxon>Mycobacteriales</taxon>
        <taxon>Mycobacteriaceae</taxon>
        <taxon>Mycolicibacterium</taxon>
    </lineage>
</organism>
<dbReference type="STRING" id="444597.BST26_08070"/>